<evidence type="ECO:0000256" key="2">
    <source>
        <dbReference type="ARBA" id="ARBA00023125"/>
    </source>
</evidence>
<feature type="domain" description="HTH iclR-type" evidence="4">
    <location>
        <begin position="5"/>
        <end position="66"/>
    </location>
</feature>
<dbReference type="GO" id="GO:0003677">
    <property type="term" value="F:DNA binding"/>
    <property type="evidence" value="ECO:0007669"/>
    <property type="project" value="UniProtKB-KW"/>
</dbReference>
<dbReference type="InterPro" id="IPR036390">
    <property type="entry name" value="WH_DNA-bd_sf"/>
</dbReference>
<dbReference type="Pfam" id="PF09339">
    <property type="entry name" value="HTH_IclR"/>
    <property type="match status" value="1"/>
</dbReference>
<keyword evidence="7" id="KW-1185">Reference proteome</keyword>
<dbReference type="PANTHER" id="PTHR30136:SF24">
    <property type="entry name" value="HTH-TYPE TRANSCRIPTIONAL REPRESSOR ALLR"/>
    <property type="match status" value="1"/>
</dbReference>
<name>A0A1X7DMD1_9HYPH</name>
<evidence type="ECO:0000256" key="3">
    <source>
        <dbReference type="ARBA" id="ARBA00023163"/>
    </source>
</evidence>
<dbReference type="Gene3D" id="3.30.450.40">
    <property type="match status" value="1"/>
</dbReference>
<dbReference type="InterPro" id="IPR036388">
    <property type="entry name" value="WH-like_DNA-bd_sf"/>
</dbReference>
<evidence type="ECO:0000313" key="6">
    <source>
        <dbReference type="EMBL" id="SMF18072.1"/>
    </source>
</evidence>
<evidence type="ECO:0000259" key="5">
    <source>
        <dbReference type="PROSITE" id="PS51078"/>
    </source>
</evidence>
<sequence>MNSEIKSAGRILDLLEYMASQREAVPLAQIIRDLGFPKSSAHGLVQTLAGRGHVVRDNAGRYMLVEASRHGFPFRRHEEPLVVTARPFMEKLRDESGETVLLATMNAHCDIRRLAKCVSRHRVRYDVNLDAAIAAYCTATGRVLLAHISKETVEHYFSRVQLLSYTRYTVTDIDRIRDMLVKVRRDGYALNDQEFVTGSTGIAAPIFDRHGEVVAAINLGLPTVRYNERREAFLLMVRSAADAISRALGYRRQIKEK</sequence>
<dbReference type="Proteomes" id="UP000192903">
    <property type="component" value="Unassembled WGS sequence"/>
</dbReference>
<dbReference type="SMART" id="SM00346">
    <property type="entry name" value="HTH_ICLR"/>
    <property type="match status" value="1"/>
</dbReference>
<dbReference type="SUPFAM" id="SSF55781">
    <property type="entry name" value="GAF domain-like"/>
    <property type="match status" value="1"/>
</dbReference>
<dbReference type="EMBL" id="FXAF01000003">
    <property type="protein sequence ID" value="SMF18072.1"/>
    <property type="molecule type" value="Genomic_DNA"/>
</dbReference>
<dbReference type="SUPFAM" id="SSF46785">
    <property type="entry name" value="Winged helix' DNA-binding domain"/>
    <property type="match status" value="1"/>
</dbReference>
<keyword evidence="1" id="KW-0805">Transcription regulation</keyword>
<dbReference type="GO" id="GO:0045892">
    <property type="term" value="P:negative regulation of DNA-templated transcription"/>
    <property type="evidence" value="ECO:0007669"/>
    <property type="project" value="TreeGrafter"/>
</dbReference>
<dbReference type="OrthoDB" id="6811967at2"/>
<dbReference type="Gene3D" id="1.10.10.10">
    <property type="entry name" value="Winged helix-like DNA-binding domain superfamily/Winged helix DNA-binding domain"/>
    <property type="match status" value="1"/>
</dbReference>
<dbReference type="PANTHER" id="PTHR30136">
    <property type="entry name" value="HELIX-TURN-HELIX TRANSCRIPTIONAL REGULATOR, ICLR FAMILY"/>
    <property type="match status" value="1"/>
</dbReference>
<evidence type="ECO:0000259" key="4">
    <source>
        <dbReference type="PROSITE" id="PS51077"/>
    </source>
</evidence>
<dbReference type="PROSITE" id="PS51078">
    <property type="entry name" value="ICLR_ED"/>
    <property type="match status" value="1"/>
</dbReference>
<dbReference type="RefSeq" id="WP_085420979.1">
    <property type="nucleotide sequence ID" value="NZ_FXAF01000003.1"/>
</dbReference>
<keyword evidence="3" id="KW-0804">Transcription</keyword>
<dbReference type="InterPro" id="IPR050707">
    <property type="entry name" value="HTH_MetabolicPath_Reg"/>
</dbReference>
<keyword evidence="2" id="KW-0238">DNA-binding</keyword>
<proteinExistence type="predicted"/>
<organism evidence="6 7">
    <name type="scientific">Xaviernesmea oryzae</name>
    <dbReference type="NCBI Taxonomy" id="464029"/>
    <lineage>
        <taxon>Bacteria</taxon>
        <taxon>Pseudomonadati</taxon>
        <taxon>Pseudomonadota</taxon>
        <taxon>Alphaproteobacteria</taxon>
        <taxon>Hyphomicrobiales</taxon>
        <taxon>Rhizobiaceae</taxon>
        <taxon>Rhizobium/Agrobacterium group</taxon>
        <taxon>Xaviernesmea</taxon>
    </lineage>
</organism>
<protein>
    <submittedName>
        <fullName evidence="6">Transcriptional regulator, IclR family</fullName>
    </submittedName>
</protein>
<evidence type="ECO:0000313" key="7">
    <source>
        <dbReference type="Proteomes" id="UP000192903"/>
    </source>
</evidence>
<dbReference type="InterPro" id="IPR005471">
    <property type="entry name" value="Tscrpt_reg_IclR_N"/>
</dbReference>
<dbReference type="InterPro" id="IPR014757">
    <property type="entry name" value="Tscrpt_reg_IclR_C"/>
</dbReference>
<dbReference type="GO" id="GO:0003700">
    <property type="term" value="F:DNA-binding transcription factor activity"/>
    <property type="evidence" value="ECO:0007669"/>
    <property type="project" value="TreeGrafter"/>
</dbReference>
<dbReference type="STRING" id="464029.SAMN02982989_5588"/>
<dbReference type="AlphaFoldDB" id="A0A1X7DMD1"/>
<dbReference type="InterPro" id="IPR029016">
    <property type="entry name" value="GAF-like_dom_sf"/>
</dbReference>
<gene>
    <name evidence="6" type="ORF">SAMN02982989_5588</name>
</gene>
<accession>A0A1X7DMD1</accession>
<evidence type="ECO:0000256" key="1">
    <source>
        <dbReference type="ARBA" id="ARBA00023015"/>
    </source>
</evidence>
<dbReference type="Pfam" id="PF01614">
    <property type="entry name" value="IclR_C"/>
    <property type="match status" value="1"/>
</dbReference>
<reference evidence="7" key="1">
    <citation type="submission" date="2017-04" db="EMBL/GenBank/DDBJ databases">
        <authorList>
            <person name="Varghese N."/>
            <person name="Submissions S."/>
        </authorList>
    </citation>
    <scope>NUCLEOTIDE SEQUENCE [LARGE SCALE GENOMIC DNA]</scope>
    <source>
        <strain evidence="7">B4P</strain>
    </source>
</reference>
<dbReference type="PROSITE" id="PS51077">
    <property type="entry name" value="HTH_ICLR"/>
    <property type="match status" value="1"/>
</dbReference>
<feature type="domain" description="IclR-ED" evidence="5">
    <location>
        <begin position="66"/>
        <end position="250"/>
    </location>
</feature>